<keyword evidence="2" id="KW-0805">Transcription regulation</keyword>
<dbReference type="InterPro" id="IPR039425">
    <property type="entry name" value="RNA_pol_sigma-70-like"/>
</dbReference>
<evidence type="ECO:0000256" key="3">
    <source>
        <dbReference type="ARBA" id="ARBA00023082"/>
    </source>
</evidence>
<keyword evidence="10" id="KW-1185">Reference proteome</keyword>
<dbReference type="Pfam" id="PF08281">
    <property type="entry name" value="Sigma70_r4_2"/>
    <property type="match status" value="1"/>
</dbReference>
<keyword evidence="5" id="KW-0804">Transcription</keyword>
<dbReference type="InterPro" id="IPR007627">
    <property type="entry name" value="RNA_pol_sigma70_r2"/>
</dbReference>
<dbReference type="InterPro" id="IPR036388">
    <property type="entry name" value="WH-like_DNA-bd_sf"/>
</dbReference>
<organism evidence="9 10">
    <name type="scientific">Corallococcus aberystwythensis</name>
    <dbReference type="NCBI Taxonomy" id="2316722"/>
    <lineage>
        <taxon>Bacteria</taxon>
        <taxon>Pseudomonadati</taxon>
        <taxon>Myxococcota</taxon>
        <taxon>Myxococcia</taxon>
        <taxon>Myxococcales</taxon>
        <taxon>Cystobacterineae</taxon>
        <taxon>Myxococcaceae</taxon>
        <taxon>Corallococcus</taxon>
    </lineage>
</organism>
<evidence type="ECO:0000259" key="7">
    <source>
        <dbReference type="Pfam" id="PF04542"/>
    </source>
</evidence>
<dbReference type="InterPro" id="IPR013324">
    <property type="entry name" value="RNA_pol_sigma_r3/r4-like"/>
</dbReference>
<dbReference type="Gene3D" id="1.10.10.10">
    <property type="entry name" value="Winged helix-like DNA-binding domain superfamily/Winged helix DNA-binding domain"/>
    <property type="match status" value="1"/>
</dbReference>
<dbReference type="Proteomes" id="UP000267003">
    <property type="component" value="Unassembled WGS sequence"/>
</dbReference>
<reference evidence="10" key="1">
    <citation type="submission" date="2018-09" db="EMBL/GenBank/DDBJ databases">
        <authorList>
            <person name="Livingstone P.G."/>
            <person name="Whitworth D.E."/>
        </authorList>
    </citation>
    <scope>NUCLEOTIDE SEQUENCE [LARGE SCALE GENOMIC DNA]</scope>
    <source>
        <strain evidence="10">AB050A</strain>
    </source>
</reference>
<dbReference type="GO" id="GO:0016987">
    <property type="term" value="F:sigma factor activity"/>
    <property type="evidence" value="ECO:0007669"/>
    <property type="project" value="UniProtKB-KW"/>
</dbReference>
<dbReference type="SUPFAM" id="SSF88659">
    <property type="entry name" value="Sigma3 and sigma4 domains of RNA polymerase sigma factors"/>
    <property type="match status" value="1"/>
</dbReference>
<feature type="domain" description="RNA polymerase sigma-70 region 2" evidence="7">
    <location>
        <begin position="23"/>
        <end position="93"/>
    </location>
</feature>
<dbReference type="PANTHER" id="PTHR43133:SF8">
    <property type="entry name" value="RNA POLYMERASE SIGMA FACTOR HI_1459-RELATED"/>
    <property type="match status" value="1"/>
</dbReference>
<evidence type="ECO:0000256" key="4">
    <source>
        <dbReference type="ARBA" id="ARBA00023125"/>
    </source>
</evidence>
<comment type="caution">
    <text evidence="9">The sequence shown here is derived from an EMBL/GenBank/DDBJ whole genome shotgun (WGS) entry which is preliminary data.</text>
</comment>
<dbReference type="NCBIfam" id="TIGR02937">
    <property type="entry name" value="sigma70-ECF"/>
    <property type="match status" value="1"/>
</dbReference>
<dbReference type="AlphaFoldDB" id="A0A3A8RAW6"/>
<dbReference type="GO" id="GO:0003677">
    <property type="term" value="F:DNA binding"/>
    <property type="evidence" value="ECO:0007669"/>
    <property type="project" value="UniProtKB-KW"/>
</dbReference>
<dbReference type="PANTHER" id="PTHR43133">
    <property type="entry name" value="RNA POLYMERASE ECF-TYPE SIGMA FACTO"/>
    <property type="match status" value="1"/>
</dbReference>
<gene>
    <name evidence="9" type="ORF">D7W81_01320</name>
</gene>
<comment type="similarity">
    <text evidence="1">Belongs to the sigma-70 factor family. ECF subfamily.</text>
</comment>
<dbReference type="InterPro" id="IPR013325">
    <property type="entry name" value="RNA_pol_sigma_r2"/>
</dbReference>
<dbReference type="RefSeq" id="WP_120553473.1">
    <property type="nucleotide sequence ID" value="NZ_RAWK01000005.1"/>
</dbReference>
<dbReference type="EMBL" id="RAWK01000005">
    <property type="protein sequence ID" value="RKH74432.1"/>
    <property type="molecule type" value="Genomic_DNA"/>
</dbReference>
<proteinExistence type="inferred from homology"/>
<evidence type="ECO:0000256" key="5">
    <source>
        <dbReference type="ARBA" id="ARBA00023163"/>
    </source>
</evidence>
<feature type="compositionally biased region" description="Polar residues" evidence="6">
    <location>
        <begin position="197"/>
        <end position="207"/>
    </location>
</feature>
<dbReference type="SUPFAM" id="SSF88946">
    <property type="entry name" value="Sigma2 domain of RNA polymerase sigma factors"/>
    <property type="match status" value="1"/>
</dbReference>
<dbReference type="InterPro" id="IPR013249">
    <property type="entry name" value="RNA_pol_sigma70_r4_t2"/>
</dbReference>
<accession>A0A3A8RAW6</accession>
<feature type="region of interest" description="Disordered" evidence="6">
    <location>
        <begin position="189"/>
        <end position="213"/>
    </location>
</feature>
<evidence type="ECO:0000256" key="6">
    <source>
        <dbReference type="SAM" id="MobiDB-lite"/>
    </source>
</evidence>
<keyword evidence="3" id="KW-0731">Sigma factor</keyword>
<feature type="domain" description="RNA polymerase sigma factor 70 region 4 type 2" evidence="8">
    <location>
        <begin position="124"/>
        <end position="175"/>
    </location>
</feature>
<dbReference type="InterPro" id="IPR014284">
    <property type="entry name" value="RNA_pol_sigma-70_dom"/>
</dbReference>
<protein>
    <submittedName>
        <fullName evidence="9">Sigma-70 family RNA polymerase sigma factor</fullName>
    </submittedName>
</protein>
<evidence type="ECO:0000256" key="1">
    <source>
        <dbReference type="ARBA" id="ARBA00010641"/>
    </source>
</evidence>
<dbReference type="GO" id="GO:0006352">
    <property type="term" value="P:DNA-templated transcription initiation"/>
    <property type="evidence" value="ECO:0007669"/>
    <property type="project" value="InterPro"/>
</dbReference>
<sequence>MPDDSSPDSDTERAAFLSWITLLVHQHRARLVTSARRRGLPPEDALDCVQDAFVTFLRMPEATTLSARSSEVERLLSTLVAHAALNQRRKLARRALPAEFDLPEVAADLPSADTLVAEAEARVSLVRCVEQLSRMQQAVIRLRLLDECPGEEVSTLLGVSPENVRILLFRARQHLRECLVLAMKDPGPPHLAATETAPRSLQATAGDQRLRQS</sequence>
<name>A0A3A8RAW6_9BACT</name>
<evidence type="ECO:0000259" key="8">
    <source>
        <dbReference type="Pfam" id="PF08281"/>
    </source>
</evidence>
<evidence type="ECO:0000313" key="10">
    <source>
        <dbReference type="Proteomes" id="UP000267003"/>
    </source>
</evidence>
<dbReference type="OrthoDB" id="5503745at2"/>
<dbReference type="Pfam" id="PF04542">
    <property type="entry name" value="Sigma70_r2"/>
    <property type="match status" value="1"/>
</dbReference>
<dbReference type="Gene3D" id="1.10.1740.10">
    <property type="match status" value="1"/>
</dbReference>
<evidence type="ECO:0000256" key="2">
    <source>
        <dbReference type="ARBA" id="ARBA00023015"/>
    </source>
</evidence>
<keyword evidence="4" id="KW-0238">DNA-binding</keyword>
<evidence type="ECO:0000313" key="9">
    <source>
        <dbReference type="EMBL" id="RKH74432.1"/>
    </source>
</evidence>